<evidence type="ECO:0000259" key="4">
    <source>
        <dbReference type="PROSITE" id="PS50850"/>
    </source>
</evidence>
<feature type="transmembrane region" description="Helical" evidence="3">
    <location>
        <begin position="142"/>
        <end position="161"/>
    </location>
</feature>
<feature type="transmembrane region" description="Helical" evidence="3">
    <location>
        <begin position="111"/>
        <end position="135"/>
    </location>
</feature>
<dbReference type="Pfam" id="PF07690">
    <property type="entry name" value="MFS_1"/>
    <property type="match status" value="1"/>
</dbReference>
<dbReference type="SUPFAM" id="SSF103473">
    <property type="entry name" value="MFS general substrate transporter"/>
    <property type="match status" value="1"/>
</dbReference>
<evidence type="ECO:0000313" key="6">
    <source>
        <dbReference type="Proteomes" id="UP000887568"/>
    </source>
</evidence>
<name>A0A913ZZR7_PATMI</name>
<dbReference type="OrthoDB" id="6111965at2759"/>
<feature type="transmembrane region" description="Helical" evidence="3">
    <location>
        <begin position="173"/>
        <end position="194"/>
    </location>
</feature>
<dbReference type="OMA" id="RICYESI"/>
<comment type="subcellular location">
    <subcellularLocation>
        <location evidence="1">Membrane</location>
        <topology evidence="1">Multi-pass membrane protein</topology>
    </subcellularLocation>
</comment>
<dbReference type="InterPro" id="IPR020846">
    <property type="entry name" value="MFS_dom"/>
</dbReference>
<keyword evidence="6" id="KW-1185">Reference proteome</keyword>
<dbReference type="Proteomes" id="UP000887568">
    <property type="component" value="Unplaced"/>
</dbReference>
<dbReference type="InterPro" id="IPR011701">
    <property type="entry name" value="MFS"/>
</dbReference>
<dbReference type="InterPro" id="IPR050327">
    <property type="entry name" value="Proton-linked_MCT"/>
</dbReference>
<sequence>MAAPPPLKPVVYDHDRWGWVMVAVAFLSTFMIMGNIKGLGVLLIPITSDLDADLWLVGWIAVMYGLMQNCLGPIVGALCRLLGSRRMMVLGAVLNTLGILLTAFSPSVLPIVIFIAGLSGLGSALLLFIGMAVMATYFKEKYALAIGISMMGLPLGMMAYGPLTQVLLDTYGWRGTVLLLGAISFHLVACSMLVQRDLSASSANNDQYQEVSVRDEDEDEETQVDESESCAVDATNTAEQGSHSNPDLRKSKARICYESIMAAMDFAVLKDVRFILLVSGRCTAAFAFSGFVVFMVSHGQLQGLSKIQASILPTSFGVGNVIGKTLAPLLQQVGVKPSMTAWACFGTVLVSASFAAEAFVRPFAGQMIFSGLMGLGFALEYQAVDVMVRFLVNDDRLVSVLGWQGVFSGAAGTIGGLMPGWIYEWTGSFSIAFCVYGGVTLLSIPLFLCEAVYAKRMRAH</sequence>
<feature type="transmembrane region" description="Helical" evidence="3">
    <location>
        <begin position="400"/>
        <end position="423"/>
    </location>
</feature>
<feature type="compositionally biased region" description="Polar residues" evidence="2">
    <location>
        <begin position="234"/>
        <end position="245"/>
    </location>
</feature>
<feature type="transmembrane region" description="Helical" evidence="3">
    <location>
        <begin position="274"/>
        <end position="295"/>
    </location>
</feature>
<feature type="transmembrane region" description="Helical" evidence="3">
    <location>
        <begin position="17"/>
        <end position="36"/>
    </location>
</feature>
<keyword evidence="3" id="KW-0472">Membrane</keyword>
<feature type="transmembrane region" description="Helical" evidence="3">
    <location>
        <begin position="56"/>
        <end position="75"/>
    </location>
</feature>
<dbReference type="Gene3D" id="1.20.1250.20">
    <property type="entry name" value="MFS general substrate transporter like domains"/>
    <property type="match status" value="1"/>
</dbReference>
<feature type="transmembrane region" description="Helical" evidence="3">
    <location>
        <begin position="339"/>
        <end position="360"/>
    </location>
</feature>
<feature type="domain" description="Major facilitator superfamily (MFS) profile" evidence="4">
    <location>
        <begin position="21"/>
        <end position="455"/>
    </location>
</feature>
<dbReference type="GO" id="GO:0016020">
    <property type="term" value="C:membrane"/>
    <property type="evidence" value="ECO:0007669"/>
    <property type="project" value="UniProtKB-SubCell"/>
</dbReference>
<dbReference type="GeneID" id="119728765"/>
<feature type="compositionally biased region" description="Acidic residues" evidence="2">
    <location>
        <begin position="215"/>
        <end position="228"/>
    </location>
</feature>
<dbReference type="GO" id="GO:0008028">
    <property type="term" value="F:monocarboxylic acid transmembrane transporter activity"/>
    <property type="evidence" value="ECO:0007669"/>
    <property type="project" value="TreeGrafter"/>
</dbReference>
<dbReference type="PROSITE" id="PS50850">
    <property type="entry name" value="MFS"/>
    <property type="match status" value="1"/>
</dbReference>
<dbReference type="PANTHER" id="PTHR11360">
    <property type="entry name" value="MONOCARBOXYLATE TRANSPORTER"/>
    <property type="match status" value="1"/>
</dbReference>
<dbReference type="PANTHER" id="PTHR11360:SF303">
    <property type="entry name" value="MAJOR FACILITATOR SUPERFAMILY (MFS) PROFILE DOMAIN-CONTAINING PROTEIN"/>
    <property type="match status" value="1"/>
</dbReference>
<evidence type="ECO:0000313" key="5">
    <source>
        <dbReference type="EnsemblMetazoa" id="XP_038057072.1"/>
    </source>
</evidence>
<dbReference type="RefSeq" id="XP_038057072.1">
    <property type="nucleotide sequence ID" value="XM_038201144.1"/>
</dbReference>
<keyword evidence="3" id="KW-0812">Transmembrane</keyword>
<dbReference type="EnsemblMetazoa" id="XM_038201144.1">
    <property type="protein sequence ID" value="XP_038057072.1"/>
    <property type="gene ID" value="LOC119728765"/>
</dbReference>
<accession>A0A913ZZR7</accession>
<keyword evidence="3" id="KW-1133">Transmembrane helix</keyword>
<dbReference type="AlphaFoldDB" id="A0A913ZZR7"/>
<protein>
    <recommendedName>
        <fullName evidence="4">Major facilitator superfamily (MFS) profile domain-containing protein</fullName>
    </recommendedName>
</protein>
<feature type="transmembrane region" description="Helical" evidence="3">
    <location>
        <begin position="87"/>
        <end position="105"/>
    </location>
</feature>
<evidence type="ECO:0000256" key="2">
    <source>
        <dbReference type="SAM" id="MobiDB-lite"/>
    </source>
</evidence>
<evidence type="ECO:0000256" key="1">
    <source>
        <dbReference type="ARBA" id="ARBA00004141"/>
    </source>
</evidence>
<feature type="transmembrane region" description="Helical" evidence="3">
    <location>
        <begin position="429"/>
        <end position="453"/>
    </location>
</feature>
<organism evidence="5 6">
    <name type="scientific">Patiria miniata</name>
    <name type="common">Bat star</name>
    <name type="synonym">Asterina miniata</name>
    <dbReference type="NCBI Taxonomy" id="46514"/>
    <lineage>
        <taxon>Eukaryota</taxon>
        <taxon>Metazoa</taxon>
        <taxon>Echinodermata</taxon>
        <taxon>Eleutherozoa</taxon>
        <taxon>Asterozoa</taxon>
        <taxon>Asteroidea</taxon>
        <taxon>Valvatacea</taxon>
        <taxon>Valvatida</taxon>
        <taxon>Asterinidae</taxon>
        <taxon>Patiria</taxon>
    </lineage>
</organism>
<evidence type="ECO:0000256" key="3">
    <source>
        <dbReference type="SAM" id="Phobius"/>
    </source>
</evidence>
<proteinExistence type="predicted"/>
<feature type="region of interest" description="Disordered" evidence="2">
    <location>
        <begin position="206"/>
        <end position="247"/>
    </location>
</feature>
<reference evidence="5" key="1">
    <citation type="submission" date="2022-11" db="UniProtKB">
        <authorList>
            <consortium name="EnsemblMetazoa"/>
        </authorList>
    </citation>
    <scope>IDENTIFICATION</scope>
</reference>
<dbReference type="InterPro" id="IPR036259">
    <property type="entry name" value="MFS_trans_sf"/>
</dbReference>